<sequence length="219" mass="23290">MDKQLQTLIDGFNQVAVASVADAVDKVCGRRGYMASDIKPRINDKRICGPAATVLEAATDEFVPPQHALDLIDEAEAGSVIVISIEGGEPDVAVWGGLMTAGAVANGHAGAVLDGGVRDLTEIRRDYGFPVYARDVSPATTLGRYRTVASQVPVRVAGVIVHPGDIVVGDVDGVVVVPREQAAEVLRVAREIDERELEQARLIIAEKSLRKGLAKYGRI</sequence>
<evidence type="ECO:0000256" key="4">
    <source>
        <dbReference type="ARBA" id="ARBA00030169"/>
    </source>
</evidence>
<evidence type="ECO:0000256" key="5">
    <source>
        <dbReference type="PIRSR" id="PIRSR605493-1"/>
    </source>
</evidence>
<name>A0A6G8ICU6_9BURK</name>
<dbReference type="PANTHER" id="PTHR33254">
    <property type="entry name" value="4-HYDROXY-4-METHYL-2-OXOGLUTARATE ALDOLASE 3-RELATED"/>
    <property type="match status" value="1"/>
</dbReference>
<evidence type="ECO:0000256" key="1">
    <source>
        <dbReference type="ARBA" id="ARBA00001968"/>
    </source>
</evidence>
<dbReference type="GO" id="GO:0047443">
    <property type="term" value="F:4-hydroxy-4-methyl-2-oxoglutarate aldolase activity"/>
    <property type="evidence" value="ECO:0007669"/>
    <property type="project" value="TreeGrafter"/>
</dbReference>
<dbReference type="Pfam" id="PF03737">
    <property type="entry name" value="RraA-like"/>
    <property type="match status" value="1"/>
</dbReference>
<evidence type="ECO:0000313" key="7">
    <source>
        <dbReference type="Proteomes" id="UP000503162"/>
    </source>
</evidence>
<dbReference type="GO" id="GO:0008948">
    <property type="term" value="F:oxaloacetate decarboxylase activity"/>
    <property type="evidence" value="ECO:0007669"/>
    <property type="project" value="TreeGrafter"/>
</dbReference>
<comment type="cofactor">
    <cofactor evidence="5">
        <name>Mg(2+)</name>
        <dbReference type="ChEBI" id="CHEBI:18420"/>
    </cofactor>
</comment>
<gene>
    <name evidence="6" type="ORF">G9Q37_01295</name>
</gene>
<accession>A0A6G8ICU6</accession>
<evidence type="ECO:0000256" key="3">
    <source>
        <dbReference type="ARBA" id="ARBA00029596"/>
    </source>
</evidence>
<dbReference type="EMBL" id="CP049989">
    <property type="protein sequence ID" value="QIM50856.1"/>
    <property type="molecule type" value="Genomic_DNA"/>
</dbReference>
<feature type="binding site" evidence="5">
    <location>
        <position position="119"/>
    </location>
    <ligand>
        <name>Mg(2+)</name>
        <dbReference type="ChEBI" id="CHEBI:18420"/>
    </ligand>
</feature>
<keyword evidence="7" id="KW-1185">Reference proteome</keyword>
<keyword evidence="5" id="KW-0479">Metal-binding</keyword>
<dbReference type="RefSeq" id="WP_166223405.1">
    <property type="nucleotide sequence ID" value="NZ_CP049989.1"/>
</dbReference>
<proteinExistence type="predicted"/>
<organism evidence="6 7">
    <name type="scientific">Hydrogenophaga crocea</name>
    <dbReference type="NCBI Taxonomy" id="2716225"/>
    <lineage>
        <taxon>Bacteria</taxon>
        <taxon>Pseudomonadati</taxon>
        <taxon>Pseudomonadota</taxon>
        <taxon>Betaproteobacteria</taxon>
        <taxon>Burkholderiales</taxon>
        <taxon>Comamonadaceae</taxon>
        <taxon>Hydrogenophaga</taxon>
    </lineage>
</organism>
<evidence type="ECO:0000256" key="2">
    <source>
        <dbReference type="ARBA" id="ARBA00016549"/>
    </source>
</evidence>
<dbReference type="AlphaFoldDB" id="A0A6G8ICU6"/>
<protein>
    <recommendedName>
        <fullName evidence="2">Putative 4-hydroxy-4-methyl-2-oxoglutarate aldolase</fullName>
    </recommendedName>
    <alternativeName>
        <fullName evidence="3">Regulator of ribonuclease activity homolog</fullName>
    </alternativeName>
    <alternativeName>
        <fullName evidence="4">RraA-like protein</fullName>
    </alternativeName>
</protein>
<keyword evidence="5" id="KW-0460">Magnesium</keyword>
<feature type="binding site" evidence="5">
    <location>
        <position position="118"/>
    </location>
    <ligand>
        <name>substrate</name>
    </ligand>
</feature>
<dbReference type="SUPFAM" id="SSF89562">
    <property type="entry name" value="RraA-like"/>
    <property type="match status" value="1"/>
</dbReference>
<dbReference type="InterPro" id="IPR036704">
    <property type="entry name" value="RraA/RraA-like_sf"/>
</dbReference>
<comment type="cofactor">
    <cofactor evidence="1">
        <name>a divalent metal cation</name>
        <dbReference type="ChEBI" id="CHEBI:60240"/>
    </cofactor>
</comment>
<dbReference type="PANTHER" id="PTHR33254:SF4">
    <property type="entry name" value="4-HYDROXY-4-METHYL-2-OXOGLUTARATE ALDOLASE 3-RELATED"/>
    <property type="match status" value="1"/>
</dbReference>
<dbReference type="Gene3D" id="3.50.30.40">
    <property type="entry name" value="Ribonuclease E inhibitor RraA/RraA-like"/>
    <property type="match status" value="1"/>
</dbReference>
<dbReference type="GO" id="GO:0046872">
    <property type="term" value="F:metal ion binding"/>
    <property type="evidence" value="ECO:0007669"/>
    <property type="project" value="UniProtKB-KW"/>
</dbReference>
<dbReference type="Proteomes" id="UP000503162">
    <property type="component" value="Chromosome"/>
</dbReference>
<feature type="binding site" evidence="5">
    <location>
        <begin position="96"/>
        <end position="99"/>
    </location>
    <ligand>
        <name>substrate</name>
    </ligand>
</feature>
<dbReference type="InterPro" id="IPR005493">
    <property type="entry name" value="RraA/RraA-like"/>
</dbReference>
<evidence type="ECO:0000313" key="6">
    <source>
        <dbReference type="EMBL" id="QIM50856.1"/>
    </source>
</evidence>
<dbReference type="KEGG" id="hcz:G9Q37_01295"/>
<dbReference type="CDD" id="cd16841">
    <property type="entry name" value="RraA_family"/>
    <property type="match status" value="1"/>
</dbReference>
<reference evidence="6 7" key="1">
    <citation type="submission" date="2020-03" db="EMBL/GenBank/DDBJ databases">
        <title>Hydrogenophaga sp. nov. isolated from cyanobacterial mat.</title>
        <authorList>
            <person name="Thorat V."/>
            <person name="Kirdat K."/>
            <person name="Tiwarekar B."/>
            <person name="Costa E.D."/>
            <person name="Yadav A."/>
        </authorList>
    </citation>
    <scope>NUCLEOTIDE SEQUENCE [LARGE SCALE GENOMIC DNA]</scope>
    <source>
        <strain evidence="6 7">BA0156</strain>
    </source>
</reference>